<gene>
    <name evidence="1" type="ORF">EVAR_54237_1</name>
</gene>
<sequence length="115" mass="13231">MSAHLTDRISRNFYILRLKIVPLYCMRNIHTFLDVWSYEKDLAGGRGTSTLYEYLMPGAPPCGRGRLRRTPSAASHKHTPTERYTSMATKIFSVERHGGEVLSRHPSTSRRYVFV</sequence>
<evidence type="ECO:0000313" key="1">
    <source>
        <dbReference type="EMBL" id="GBP74915.1"/>
    </source>
</evidence>
<dbReference type="Proteomes" id="UP000299102">
    <property type="component" value="Unassembled WGS sequence"/>
</dbReference>
<name>A0A4C1YKP5_EUMVA</name>
<proteinExistence type="predicted"/>
<organism evidence="1 2">
    <name type="scientific">Eumeta variegata</name>
    <name type="common">Bagworm moth</name>
    <name type="synonym">Eumeta japonica</name>
    <dbReference type="NCBI Taxonomy" id="151549"/>
    <lineage>
        <taxon>Eukaryota</taxon>
        <taxon>Metazoa</taxon>
        <taxon>Ecdysozoa</taxon>
        <taxon>Arthropoda</taxon>
        <taxon>Hexapoda</taxon>
        <taxon>Insecta</taxon>
        <taxon>Pterygota</taxon>
        <taxon>Neoptera</taxon>
        <taxon>Endopterygota</taxon>
        <taxon>Lepidoptera</taxon>
        <taxon>Glossata</taxon>
        <taxon>Ditrysia</taxon>
        <taxon>Tineoidea</taxon>
        <taxon>Psychidae</taxon>
        <taxon>Oiketicinae</taxon>
        <taxon>Eumeta</taxon>
    </lineage>
</organism>
<comment type="caution">
    <text evidence="1">The sequence shown here is derived from an EMBL/GenBank/DDBJ whole genome shotgun (WGS) entry which is preliminary data.</text>
</comment>
<dbReference type="AlphaFoldDB" id="A0A4C1YKP5"/>
<dbReference type="EMBL" id="BGZK01001229">
    <property type="protein sequence ID" value="GBP74915.1"/>
    <property type="molecule type" value="Genomic_DNA"/>
</dbReference>
<reference evidence="1 2" key="1">
    <citation type="journal article" date="2019" name="Commun. Biol.">
        <title>The bagworm genome reveals a unique fibroin gene that provides high tensile strength.</title>
        <authorList>
            <person name="Kono N."/>
            <person name="Nakamura H."/>
            <person name="Ohtoshi R."/>
            <person name="Tomita M."/>
            <person name="Numata K."/>
            <person name="Arakawa K."/>
        </authorList>
    </citation>
    <scope>NUCLEOTIDE SEQUENCE [LARGE SCALE GENOMIC DNA]</scope>
</reference>
<accession>A0A4C1YKP5</accession>
<evidence type="ECO:0000313" key="2">
    <source>
        <dbReference type="Proteomes" id="UP000299102"/>
    </source>
</evidence>
<protein>
    <submittedName>
        <fullName evidence="1">Uncharacterized protein</fullName>
    </submittedName>
</protein>
<keyword evidence="2" id="KW-1185">Reference proteome</keyword>